<dbReference type="InterPro" id="IPR011009">
    <property type="entry name" value="Kinase-like_dom_sf"/>
</dbReference>
<dbReference type="EMBL" id="BBTG02000081">
    <property type="protein sequence ID" value="GAO19841.1"/>
    <property type="molecule type" value="Genomic_DNA"/>
</dbReference>
<dbReference type="AlphaFoldDB" id="A0A1B5L813"/>
<reference evidence="2" key="1">
    <citation type="journal article" date="2016" name="Genome Announc.">
        <title>Genome sequence of Ustilaginoidea virens IPU010, a rice pathogenic fungus causing false smut.</title>
        <authorList>
            <person name="Kumagai T."/>
            <person name="Ishii T."/>
            <person name="Terai G."/>
            <person name="Umemura M."/>
            <person name="Machida M."/>
            <person name="Asai K."/>
        </authorList>
    </citation>
    <scope>NUCLEOTIDE SEQUENCE [LARGE SCALE GENOMIC DNA]</scope>
    <source>
        <strain evidence="2">IPU010</strain>
    </source>
</reference>
<accession>A0A1B5L813</accession>
<evidence type="ECO:0000313" key="2">
    <source>
        <dbReference type="Proteomes" id="UP000054053"/>
    </source>
</evidence>
<evidence type="ECO:0008006" key="3">
    <source>
        <dbReference type="Google" id="ProtNLM"/>
    </source>
</evidence>
<organism evidence="1 2">
    <name type="scientific">Ustilaginoidea virens</name>
    <name type="common">Rice false smut fungus</name>
    <name type="synonym">Villosiclava virens</name>
    <dbReference type="NCBI Taxonomy" id="1159556"/>
    <lineage>
        <taxon>Eukaryota</taxon>
        <taxon>Fungi</taxon>
        <taxon>Dikarya</taxon>
        <taxon>Ascomycota</taxon>
        <taxon>Pezizomycotina</taxon>
        <taxon>Sordariomycetes</taxon>
        <taxon>Hypocreomycetidae</taxon>
        <taxon>Hypocreales</taxon>
        <taxon>Clavicipitaceae</taxon>
        <taxon>Ustilaginoidea</taxon>
    </lineage>
</organism>
<evidence type="ECO:0000313" key="1">
    <source>
        <dbReference type="EMBL" id="GAO19841.1"/>
    </source>
</evidence>
<gene>
    <name evidence="1" type="ORF">UVI_02062970</name>
</gene>
<dbReference type="SUPFAM" id="SSF56112">
    <property type="entry name" value="Protein kinase-like (PK-like)"/>
    <property type="match status" value="1"/>
</dbReference>
<dbReference type="Proteomes" id="UP000054053">
    <property type="component" value="Unassembled WGS sequence"/>
</dbReference>
<sequence length="169" mass="19036">MASQRKFNFEPQNIFAAVSQLGMFGNCPFLDGEFHGGECRVFKLSFKDEASVAVRVLHPNDDISHDNTLATVQIEVRVLKELEAKGFPWAPRFLGASVTFDNPVKHPFILRVREGTIPGLTEKDCLDQQALLDQVLGTDRNSTVFAMDHGDIKPGNIIVDKNYNIRWYI</sequence>
<name>A0A1B5L813_USTVR</name>
<comment type="caution">
    <text evidence="1">The sequence shown here is derived from an EMBL/GenBank/DDBJ whole genome shotgun (WGS) entry which is preliminary data.</text>
</comment>
<proteinExistence type="predicted"/>
<protein>
    <recommendedName>
        <fullName evidence="3">Protein kinase domain-containing protein</fullName>
    </recommendedName>
</protein>